<evidence type="ECO:0000313" key="2">
    <source>
        <dbReference type="EMBL" id="RVT56406.1"/>
    </source>
</evidence>
<dbReference type="PANTHER" id="PTHR43539:SF78">
    <property type="entry name" value="FLAVIN-CONTAINING MONOOXYGENASE"/>
    <property type="match status" value="1"/>
</dbReference>
<keyword evidence="3" id="KW-1185">Reference proteome</keyword>
<dbReference type="RefSeq" id="WP_127742921.1">
    <property type="nucleotide sequence ID" value="NZ_CP196005.1"/>
</dbReference>
<dbReference type="PANTHER" id="PTHR43539">
    <property type="entry name" value="FLAVIN-BINDING MONOOXYGENASE-LIKE PROTEIN (AFU_ORTHOLOGUE AFUA_4G09220)"/>
    <property type="match status" value="1"/>
</dbReference>
<dbReference type="GO" id="GO:0050660">
    <property type="term" value="F:flavin adenine dinucleotide binding"/>
    <property type="evidence" value="ECO:0007669"/>
    <property type="project" value="TreeGrafter"/>
</dbReference>
<dbReference type="Proteomes" id="UP000288024">
    <property type="component" value="Unassembled WGS sequence"/>
</dbReference>
<dbReference type="SUPFAM" id="SSF51905">
    <property type="entry name" value="FAD/NAD(P)-binding domain"/>
    <property type="match status" value="2"/>
</dbReference>
<gene>
    <name evidence="2" type="ORF">EM808_27625</name>
</gene>
<accession>A0A3S2UTA7</accession>
<dbReference type="PRINTS" id="PR00469">
    <property type="entry name" value="PNDRDTASEII"/>
</dbReference>
<keyword evidence="1" id="KW-0560">Oxidoreductase</keyword>
<evidence type="ECO:0000256" key="1">
    <source>
        <dbReference type="ARBA" id="ARBA00023002"/>
    </source>
</evidence>
<protein>
    <submittedName>
        <fullName evidence="2">NAD(P)/FAD-dependent oxidoreductase</fullName>
    </submittedName>
</protein>
<dbReference type="Pfam" id="PF13738">
    <property type="entry name" value="Pyr_redox_3"/>
    <property type="match status" value="1"/>
</dbReference>
<dbReference type="GO" id="GO:0004497">
    <property type="term" value="F:monooxygenase activity"/>
    <property type="evidence" value="ECO:0007669"/>
    <property type="project" value="TreeGrafter"/>
</dbReference>
<dbReference type="InterPro" id="IPR036188">
    <property type="entry name" value="FAD/NAD-bd_sf"/>
</dbReference>
<proteinExistence type="predicted"/>
<dbReference type="Gene3D" id="3.50.50.60">
    <property type="entry name" value="FAD/NAD(P)-binding domain"/>
    <property type="match status" value="1"/>
</dbReference>
<dbReference type="PRINTS" id="PR00368">
    <property type="entry name" value="FADPNR"/>
</dbReference>
<reference evidence="2 3" key="1">
    <citation type="submission" date="2019-01" db="EMBL/GenBank/DDBJ databases">
        <title>Bacillus sp. M5HDSG1-1, whole genome shotgun sequence.</title>
        <authorList>
            <person name="Tuo L."/>
        </authorList>
    </citation>
    <scope>NUCLEOTIDE SEQUENCE [LARGE SCALE GENOMIC DNA]</scope>
    <source>
        <strain evidence="2 3">M5HDSG1-1</strain>
    </source>
</reference>
<name>A0A3S2UTA7_9BACI</name>
<dbReference type="InterPro" id="IPR050982">
    <property type="entry name" value="Auxin_biosynth/cation_transpt"/>
</dbReference>
<dbReference type="GeneID" id="87620487"/>
<comment type="caution">
    <text evidence="2">The sequence shown here is derived from an EMBL/GenBank/DDBJ whole genome shotgun (WGS) entry which is preliminary data.</text>
</comment>
<organism evidence="2 3">
    <name type="scientific">Niallia taxi</name>
    <dbReference type="NCBI Taxonomy" id="2499688"/>
    <lineage>
        <taxon>Bacteria</taxon>
        <taxon>Bacillati</taxon>
        <taxon>Bacillota</taxon>
        <taxon>Bacilli</taxon>
        <taxon>Bacillales</taxon>
        <taxon>Bacillaceae</taxon>
        <taxon>Niallia</taxon>
    </lineage>
</organism>
<evidence type="ECO:0000313" key="3">
    <source>
        <dbReference type="Proteomes" id="UP000288024"/>
    </source>
</evidence>
<dbReference type="EMBL" id="RZTZ01000030">
    <property type="protein sequence ID" value="RVT56406.1"/>
    <property type="molecule type" value="Genomic_DNA"/>
</dbReference>
<sequence length="352" mass="39535">MGKIYDAIVVGGGQAGLAAGYYLKKNKLQYLILDSSNQARGSWPDYYDSLKLFSPASFASLPGLKFPKHANEYPSRFEVIKYLEDYIQFFQFPIEGNQQVVSVKKEDEIFTLITEKGNRFQSKTIINATGSFRNPYIPDIKGIELFKGRTFHSSEYRNPTSFINKRNIVVGSGNSAVQIAIELSEISITSLAVRNKVNLLKQKVLGLDLHYWIRITGFDNFPFWRFRKSVPQSNSVIDLGNYKEKIKEGNPDQKRMFTSFYSDGVVWADGSKEPVDAIIFATGYKNYLPHLADIGATDINGNPIHQAGVSTSVKGLYYVGLDGQRTFASATLRGVGPDSKFVVQKLLRFLKN</sequence>
<dbReference type="AlphaFoldDB" id="A0A3S2UTA7"/>